<feature type="transmembrane region" description="Helical" evidence="1">
    <location>
        <begin position="54"/>
        <end position="74"/>
    </location>
</feature>
<dbReference type="Proteomes" id="UP001597094">
    <property type="component" value="Unassembled WGS sequence"/>
</dbReference>
<proteinExistence type="predicted"/>
<feature type="transmembrane region" description="Helical" evidence="1">
    <location>
        <begin position="95"/>
        <end position="115"/>
    </location>
</feature>
<keyword evidence="1" id="KW-1133">Transmembrane helix</keyword>
<gene>
    <name evidence="2" type="ORF">ACFQ2O_02185</name>
</gene>
<evidence type="ECO:0000256" key="1">
    <source>
        <dbReference type="SAM" id="Phobius"/>
    </source>
</evidence>
<keyword evidence="1" id="KW-0472">Membrane</keyword>
<dbReference type="EMBL" id="JBHTLD010000009">
    <property type="protein sequence ID" value="MFD1184998.1"/>
    <property type="molecule type" value="Genomic_DNA"/>
</dbReference>
<keyword evidence="1" id="KW-0812">Transmembrane</keyword>
<evidence type="ECO:0000313" key="3">
    <source>
        <dbReference type="Proteomes" id="UP001597094"/>
    </source>
</evidence>
<accession>A0ABW3SK09</accession>
<sequence>MMLNHETLQRRNRSKNKALITGTVTVFILFFLFWEHLHGGVASHHILQQQNLPVISNWWSGLLLPILTWLLLGRTEKRFDKKSSQGYQTNILQSYVLKLFITGLALGVLIAVSFANGYSPFLDNVPYIILMLSLIIPIYYSEFILGFILGMTYTFGAILPTLFILILAAIGLLIYRFIKPVMIMLAMKLISKLNKSLNR</sequence>
<name>A0ABW3SK09_9BACT</name>
<feature type="transmembrane region" description="Helical" evidence="1">
    <location>
        <begin position="127"/>
        <end position="150"/>
    </location>
</feature>
<dbReference type="RefSeq" id="WP_377522544.1">
    <property type="nucleotide sequence ID" value="NZ_JBHTLD010000009.1"/>
</dbReference>
<reference evidence="3" key="1">
    <citation type="journal article" date="2019" name="Int. J. Syst. Evol. Microbiol.">
        <title>The Global Catalogue of Microorganisms (GCM) 10K type strain sequencing project: providing services to taxonomists for standard genome sequencing and annotation.</title>
        <authorList>
            <consortium name="The Broad Institute Genomics Platform"/>
            <consortium name="The Broad Institute Genome Sequencing Center for Infectious Disease"/>
            <person name="Wu L."/>
            <person name="Ma J."/>
        </authorList>
    </citation>
    <scope>NUCLEOTIDE SEQUENCE [LARGE SCALE GENOMIC DNA]</scope>
    <source>
        <strain evidence="3">JCM 31319</strain>
    </source>
</reference>
<evidence type="ECO:0000313" key="2">
    <source>
        <dbReference type="EMBL" id="MFD1184998.1"/>
    </source>
</evidence>
<protein>
    <submittedName>
        <fullName evidence="2">Uncharacterized protein</fullName>
    </submittedName>
</protein>
<feature type="transmembrane region" description="Helical" evidence="1">
    <location>
        <begin position="18"/>
        <end position="34"/>
    </location>
</feature>
<comment type="caution">
    <text evidence="2">The sequence shown here is derived from an EMBL/GenBank/DDBJ whole genome shotgun (WGS) entry which is preliminary data.</text>
</comment>
<feature type="transmembrane region" description="Helical" evidence="1">
    <location>
        <begin position="157"/>
        <end position="178"/>
    </location>
</feature>
<keyword evidence="3" id="KW-1185">Reference proteome</keyword>
<organism evidence="2 3">
    <name type="scientific">Pontibacter rugosus</name>
    <dbReference type="NCBI Taxonomy" id="1745966"/>
    <lineage>
        <taxon>Bacteria</taxon>
        <taxon>Pseudomonadati</taxon>
        <taxon>Bacteroidota</taxon>
        <taxon>Cytophagia</taxon>
        <taxon>Cytophagales</taxon>
        <taxon>Hymenobacteraceae</taxon>
        <taxon>Pontibacter</taxon>
    </lineage>
</organism>